<feature type="non-terminal residue" evidence="1">
    <location>
        <position position="93"/>
    </location>
</feature>
<dbReference type="AlphaFoldDB" id="A0A392PBT8"/>
<dbReference type="EMBL" id="LXQA010070794">
    <property type="protein sequence ID" value="MCI08920.1"/>
    <property type="molecule type" value="Genomic_DNA"/>
</dbReference>
<evidence type="ECO:0000313" key="2">
    <source>
        <dbReference type="Proteomes" id="UP000265520"/>
    </source>
</evidence>
<evidence type="ECO:0000313" key="1">
    <source>
        <dbReference type="EMBL" id="MCI08920.1"/>
    </source>
</evidence>
<protein>
    <submittedName>
        <fullName evidence="1">Uncharacterized protein</fullName>
    </submittedName>
</protein>
<gene>
    <name evidence="1" type="ORF">A2U01_0030002</name>
</gene>
<comment type="caution">
    <text evidence="1">The sequence shown here is derived from an EMBL/GenBank/DDBJ whole genome shotgun (WGS) entry which is preliminary data.</text>
</comment>
<keyword evidence="2" id="KW-1185">Reference proteome</keyword>
<sequence length="93" mass="9916">MVSDSELPHCFLFGSQNSDIDSSPNPLKSFPKIQPALTILPCKNPGLLLLSPCLCLPASMLVSLRIINFVDGSITAPLKTAIAQSTVYIDSAQ</sequence>
<name>A0A392PBT8_9FABA</name>
<accession>A0A392PBT8</accession>
<proteinExistence type="predicted"/>
<dbReference type="Proteomes" id="UP000265520">
    <property type="component" value="Unassembled WGS sequence"/>
</dbReference>
<organism evidence="1 2">
    <name type="scientific">Trifolium medium</name>
    <dbReference type="NCBI Taxonomy" id="97028"/>
    <lineage>
        <taxon>Eukaryota</taxon>
        <taxon>Viridiplantae</taxon>
        <taxon>Streptophyta</taxon>
        <taxon>Embryophyta</taxon>
        <taxon>Tracheophyta</taxon>
        <taxon>Spermatophyta</taxon>
        <taxon>Magnoliopsida</taxon>
        <taxon>eudicotyledons</taxon>
        <taxon>Gunneridae</taxon>
        <taxon>Pentapetalae</taxon>
        <taxon>rosids</taxon>
        <taxon>fabids</taxon>
        <taxon>Fabales</taxon>
        <taxon>Fabaceae</taxon>
        <taxon>Papilionoideae</taxon>
        <taxon>50 kb inversion clade</taxon>
        <taxon>NPAAA clade</taxon>
        <taxon>Hologalegina</taxon>
        <taxon>IRL clade</taxon>
        <taxon>Trifolieae</taxon>
        <taxon>Trifolium</taxon>
    </lineage>
</organism>
<reference evidence="1 2" key="1">
    <citation type="journal article" date="2018" name="Front. Plant Sci.">
        <title>Red Clover (Trifolium pratense) and Zigzag Clover (T. medium) - A Picture of Genomic Similarities and Differences.</title>
        <authorList>
            <person name="Dluhosova J."/>
            <person name="Istvanek J."/>
            <person name="Nedelnik J."/>
            <person name="Repkova J."/>
        </authorList>
    </citation>
    <scope>NUCLEOTIDE SEQUENCE [LARGE SCALE GENOMIC DNA]</scope>
    <source>
        <strain evidence="2">cv. 10/8</strain>
        <tissue evidence="1">Leaf</tissue>
    </source>
</reference>